<organism evidence="3 4">
    <name type="scientific">Malikia granosa</name>
    <dbReference type="NCBI Taxonomy" id="263067"/>
    <lineage>
        <taxon>Bacteria</taxon>
        <taxon>Pseudomonadati</taxon>
        <taxon>Pseudomonadota</taxon>
        <taxon>Betaproteobacteria</taxon>
        <taxon>Burkholderiales</taxon>
        <taxon>Comamonadaceae</taxon>
        <taxon>Malikia</taxon>
    </lineage>
</organism>
<feature type="region of interest" description="Disordered" evidence="1">
    <location>
        <begin position="28"/>
        <end position="89"/>
    </location>
</feature>
<sequence length="185" mass="20186">MSLAKIAAAALCASALVAPCWAEKPDWAGGPGHKREPMHEQMRESQGPGHGAYQDGHQERGYGPRHEQVRPGKAVLPPGASGAKFGDRQRESVRDYFEPRVRAGRCPPGLAKKHNGCLPPGQARKWAIGQALPRELVRYPLPVELKRELGRPPAGYEYVRVDNDILLLIIGTGMVVDEIENLGGF</sequence>
<feature type="compositionally biased region" description="Basic and acidic residues" evidence="1">
    <location>
        <begin position="33"/>
        <end position="43"/>
    </location>
</feature>
<dbReference type="RefSeq" id="WP_105749658.1">
    <property type="nucleotide sequence ID" value="NZ_PVLQ01000105.1"/>
</dbReference>
<name>A0A2S9K0N2_9BURK</name>
<protein>
    <recommendedName>
        <fullName evidence="5">RcnB family protein</fullName>
    </recommendedName>
</protein>
<dbReference type="AlphaFoldDB" id="A0A2S9K0N2"/>
<dbReference type="Proteomes" id="UP000238589">
    <property type="component" value="Unassembled WGS sequence"/>
</dbReference>
<comment type="caution">
    <text evidence="3">The sequence shown here is derived from an EMBL/GenBank/DDBJ whole genome shotgun (WGS) entry which is preliminary data.</text>
</comment>
<dbReference type="EMBL" id="PVLQ01000105">
    <property type="protein sequence ID" value="PRD64018.1"/>
    <property type="molecule type" value="Genomic_DNA"/>
</dbReference>
<evidence type="ECO:0000256" key="2">
    <source>
        <dbReference type="SAM" id="SignalP"/>
    </source>
</evidence>
<keyword evidence="4" id="KW-1185">Reference proteome</keyword>
<dbReference type="InterPro" id="IPR024572">
    <property type="entry name" value="RcnB"/>
</dbReference>
<proteinExistence type="predicted"/>
<evidence type="ECO:0000313" key="3">
    <source>
        <dbReference type="EMBL" id="PRD64018.1"/>
    </source>
</evidence>
<accession>A0A2S9K0N2</accession>
<evidence type="ECO:0000256" key="1">
    <source>
        <dbReference type="SAM" id="MobiDB-lite"/>
    </source>
</evidence>
<evidence type="ECO:0000313" key="4">
    <source>
        <dbReference type="Proteomes" id="UP000238589"/>
    </source>
</evidence>
<dbReference type="OrthoDB" id="5432438at2"/>
<reference evidence="3 4" key="1">
    <citation type="submission" date="2018-03" db="EMBL/GenBank/DDBJ databases">
        <title>Comparative genomics illustrates the genes involved in a hyperalkaliphilic mechanisms of Serpentinomonas isolated from highly-alkaline calcium-rich serpentinized springs.</title>
        <authorList>
            <person name="Suzuki S."/>
            <person name="Ishii S."/>
            <person name="Walworth N."/>
            <person name="Bird L."/>
            <person name="Kuenen J.G."/>
            <person name="Nealson K.H."/>
        </authorList>
    </citation>
    <scope>NUCLEOTIDE SEQUENCE [LARGE SCALE GENOMIC DNA]</scope>
    <source>
        <strain evidence="3 4">P1</strain>
    </source>
</reference>
<feature type="signal peptide" evidence="2">
    <location>
        <begin position="1"/>
        <end position="22"/>
    </location>
</feature>
<feature type="compositionally biased region" description="Basic and acidic residues" evidence="1">
    <location>
        <begin position="56"/>
        <end position="70"/>
    </location>
</feature>
<dbReference type="Pfam" id="PF11776">
    <property type="entry name" value="RcnB"/>
    <property type="match status" value="1"/>
</dbReference>
<keyword evidence="2" id="KW-0732">Signal</keyword>
<feature type="chain" id="PRO_5015636968" description="RcnB family protein" evidence="2">
    <location>
        <begin position="23"/>
        <end position="185"/>
    </location>
</feature>
<evidence type="ECO:0008006" key="5">
    <source>
        <dbReference type="Google" id="ProtNLM"/>
    </source>
</evidence>
<dbReference type="Gene3D" id="3.10.450.160">
    <property type="entry name" value="inner membrane protein cigr"/>
    <property type="match status" value="1"/>
</dbReference>
<gene>
    <name evidence="3" type="ORF">C6P64_16615</name>
</gene>